<organism evidence="6 7">
    <name type="scientific">Agitococcus lubricus</name>
    <dbReference type="NCBI Taxonomy" id="1077255"/>
    <lineage>
        <taxon>Bacteria</taxon>
        <taxon>Pseudomonadati</taxon>
        <taxon>Pseudomonadota</taxon>
        <taxon>Gammaproteobacteria</taxon>
        <taxon>Moraxellales</taxon>
        <taxon>Moraxellaceae</taxon>
        <taxon>Agitococcus</taxon>
    </lineage>
</organism>
<keyword evidence="4" id="KW-0804">Transcription</keyword>
<dbReference type="Gene3D" id="3.40.190.290">
    <property type="match status" value="1"/>
</dbReference>
<evidence type="ECO:0000313" key="7">
    <source>
        <dbReference type="Proteomes" id="UP000244223"/>
    </source>
</evidence>
<keyword evidence="7" id="KW-1185">Reference proteome</keyword>
<dbReference type="FunFam" id="1.10.10.10:FF:000001">
    <property type="entry name" value="LysR family transcriptional regulator"/>
    <property type="match status" value="1"/>
</dbReference>
<dbReference type="Proteomes" id="UP000244223">
    <property type="component" value="Unassembled WGS sequence"/>
</dbReference>
<keyword evidence="3" id="KW-0238">DNA-binding</keyword>
<dbReference type="InterPro" id="IPR000847">
    <property type="entry name" value="LysR_HTH_N"/>
</dbReference>
<comment type="caution">
    <text evidence="6">The sequence shown here is derived from an EMBL/GenBank/DDBJ whole genome shotgun (WGS) entry which is preliminary data.</text>
</comment>
<dbReference type="Pfam" id="PF00126">
    <property type="entry name" value="HTH_1"/>
    <property type="match status" value="1"/>
</dbReference>
<dbReference type="PANTHER" id="PTHR30537:SF5">
    <property type="entry name" value="HTH-TYPE TRANSCRIPTIONAL ACTIVATOR TTDR-RELATED"/>
    <property type="match status" value="1"/>
</dbReference>
<dbReference type="EMBL" id="QAON01000001">
    <property type="protein sequence ID" value="PTQ91355.1"/>
    <property type="molecule type" value="Genomic_DNA"/>
</dbReference>
<dbReference type="AlphaFoldDB" id="A0A2T5J416"/>
<dbReference type="InterPro" id="IPR005119">
    <property type="entry name" value="LysR_subst-bd"/>
</dbReference>
<gene>
    <name evidence="6" type="ORF">C8N29_101428</name>
</gene>
<dbReference type="GO" id="GO:0043565">
    <property type="term" value="F:sequence-specific DNA binding"/>
    <property type="evidence" value="ECO:0007669"/>
    <property type="project" value="TreeGrafter"/>
</dbReference>
<dbReference type="GO" id="GO:0006351">
    <property type="term" value="P:DNA-templated transcription"/>
    <property type="evidence" value="ECO:0007669"/>
    <property type="project" value="TreeGrafter"/>
</dbReference>
<dbReference type="PROSITE" id="PS50931">
    <property type="entry name" value="HTH_LYSR"/>
    <property type="match status" value="1"/>
</dbReference>
<dbReference type="SUPFAM" id="SSF53850">
    <property type="entry name" value="Periplasmic binding protein-like II"/>
    <property type="match status" value="1"/>
</dbReference>
<comment type="similarity">
    <text evidence="1">Belongs to the LysR transcriptional regulatory family.</text>
</comment>
<accession>A0A2T5J416</accession>
<proteinExistence type="inferred from homology"/>
<dbReference type="GO" id="GO:0003700">
    <property type="term" value="F:DNA-binding transcription factor activity"/>
    <property type="evidence" value="ECO:0007669"/>
    <property type="project" value="InterPro"/>
</dbReference>
<evidence type="ECO:0000256" key="4">
    <source>
        <dbReference type="ARBA" id="ARBA00023163"/>
    </source>
</evidence>
<keyword evidence="2" id="KW-0805">Transcription regulation</keyword>
<feature type="domain" description="HTH lysR-type" evidence="5">
    <location>
        <begin position="12"/>
        <end position="69"/>
    </location>
</feature>
<dbReference type="CDD" id="cd08471">
    <property type="entry name" value="PBP2_CrgA_like_2"/>
    <property type="match status" value="1"/>
</dbReference>
<dbReference type="InterPro" id="IPR036390">
    <property type="entry name" value="WH_DNA-bd_sf"/>
</dbReference>
<evidence type="ECO:0000259" key="5">
    <source>
        <dbReference type="PROSITE" id="PS50931"/>
    </source>
</evidence>
<dbReference type="PANTHER" id="PTHR30537">
    <property type="entry name" value="HTH-TYPE TRANSCRIPTIONAL REGULATOR"/>
    <property type="match status" value="1"/>
</dbReference>
<protein>
    <submittedName>
        <fullName evidence="6">LysR family transcriptional regulator</fullName>
    </submittedName>
</protein>
<evidence type="ECO:0000256" key="1">
    <source>
        <dbReference type="ARBA" id="ARBA00009437"/>
    </source>
</evidence>
<dbReference type="Gene3D" id="1.10.10.10">
    <property type="entry name" value="Winged helix-like DNA-binding domain superfamily/Winged helix DNA-binding domain"/>
    <property type="match status" value="1"/>
</dbReference>
<dbReference type="Pfam" id="PF03466">
    <property type="entry name" value="LysR_substrate"/>
    <property type="match status" value="1"/>
</dbReference>
<dbReference type="InterPro" id="IPR036388">
    <property type="entry name" value="WH-like_DNA-bd_sf"/>
</dbReference>
<sequence length="309" mass="34543">MVLKRKKGKYMDRLDLMTIFVAVAEAESFSGGARRLAMSPPAVTRAISALESRLAVKLLDRTTRYVRVTELGQRYLDDARRIIAEVDEAEDALVGINGTPKGQLTLTAPVLFGKMFVMPVVVEYLQRYPSMDVSALFLDRVVNMMEEGVDVGIRVGELPDSSLKAVRIGQIRRVLCASPQYLAEYGVPNHPHDLQQHRIVAATGVTPSVEWKFWQEQQALSVRLRPRLTVTTNDGAIESALAGFGVTRLMSYQIAHFVESGQLQILLPDFESAPLPIHVLHREGRHKSARVRSFVDLVVERLRQEKALS</sequence>
<evidence type="ECO:0000313" key="6">
    <source>
        <dbReference type="EMBL" id="PTQ91355.1"/>
    </source>
</evidence>
<reference evidence="6 7" key="1">
    <citation type="submission" date="2018-04" db="EMBL/GenBank/DDBJ databases">
        <title>Genomic Encyclopedia of Archaeal and Bacterial Type Strains, Phase II (KMG-II): from individual species to whole genera.</title>
        <authorList>
            <person name="Goeker M."/>
        </authorList>
    </citation>
    <scope>NUCLEOTIDE SEQUENCE [LARGE SCALE GENOMIC DNA]</scope>
    <source>
        <strain evidence="6 7">DSM 5822</strain>
    </source>
</reference>
<dbReference type="InterPro" id="IPR058163">
    <property type="entry name" value="LysR-type_TF_proteobact-type"/>
</dbReference>
<name>A0A2T5J416_9GAMM</name>
<evidence type="ECO:0000256" key="3">
    <source>
        <dbReference type="ARBA" id="ARBA00023125"/>
    </source>
</evidence>
<evidence type="ECO:0000256" key="2">
    <source>
        <dbReference type="ARBA" id="ARBA00023015"/>
    </source>
</evidence>
<dbReference type="SUPFAM" id="SSF46785">
    <property type="entry name" value="Winged helix' DNA-binding domain"/>
    <property type="match status" value="1"/>
</dbReference>